<sequence precursor="true">MMKKTTCVRTKRFPLSRFIGILSSVALLAFVPGVSVAQNADIAQSVNSYDIVVYGGTSGGIAAAVQAKRMGRSVVVIEPSQRLGGLTTGGLGQTDIGNKAAVGGIAREFYQAVRAHYEKPEAWKWQAKEEYRSRGQSMTSKGEDTMWTFEPSTASKIYQNWIAEYEIPVIYGERLDRNAGVAMTRSLPWRIIAIRMESGRTFSGKMFIDATYEGDLMASAKVDYTFGREPNSRYDETLSGVQTSRAVHHQLVDGVDAYLTPGQPESGLLPFIDASAPLADGSGDDRIQAYCFRMCMTDHPDNRIPFHKPDGYEPMSYELLLRNFEAGERRVPLSIGIMPNRKTDTNNNFGVSTDFIGQNYEYPEATYERRAEIVAEHLKYQQGLMWTLANHPRVPENVRNEVSRWGMCKDEFTEGNGWQQQLYIREARRMISDYVMTQHHCQGRQIADVPVGMAAYTMDSHHVRRYVTEEGKVRNEGDVQVGGFVPYPIDYKSIVPKANQCGNLLVPVCLSASHMAFGSIRMEPVFMVLGQSAATAAGHAIDQRTMVQRIDTAKLVERLLADHQVLEWTGPRPGPRAAEIQARSLPGIVVDDEQARRVGFESVGTTVGPYIGVHYRHDSDTEKGNQSIRLTTRFEKPGRYEVRIAYGSHANRATNVPVKIAHADGEASVKVNQRKPPSIDRLFEPLGVYSFLANTDYTVEIGNAGTDGFVIVDAIQWIAAEPLE</sequence>
<evidence type="ECO:0000256" key="5">
    <source>
        <dbReference type="ARBA" id="ARBA00023014"/>
    </source>
</evidence>
<evidence type="ECO:0000259" key="7">
    <source>
        <dbReference type="Pfam" id="PF25275"/>
    </source>
</evidence>
<dbReference type="Pfam" id="PF12831">
    <property type="entry name" value="FAD_oxidored"/>
    <property type="match status" value="1"/>
</dbReference>
<dbReference type="EMBL" id="SJPM01000014">
    <property type="protein sequence ID" value="TWT91661.1"/>
    <property type="molecule type" value="Genomic_DNA"/>
</dbReference>
<evidence type="ECO:0000256" key="4">
    <source>
        <dbReference type="ARBA" id="ARBA00023004"/>
    </source>
</evidence>
<keyword evidence="9" id="KW-1185">Reference proteome</keyword>
<evidence type="ECO:0000313" key="9">
    <source>
        <dbReference type="Proteomes" id="UP000316213"/>
    </source>
</evidence>
<comment type="caution">
    <text evidence="8">The sequence shown here is derived from an EMBL/GenBank/DDBJ whole genome shotgun (WGS) entry which is preliminary data.</text>
</comment>
<proteinExistence type="predicted"/>
<keyword evidence="8" id="KW-0456">Lyase</keyword>
<dbReference type="SUPFAM" id="SSF51905">
    <property type="entry name" value="FAD/NAD(P)-binding domain"/>
    <property type="match status" value="1"/>
</dbReference>
<evidence type="ECO:0000313" key="8">
    <source>
        <dbReference type="EMBL" id="TWT91661.1"/>
    </source>
</evidence>
<evidence type="ECO:0000256" key="6">
    <source>
        <dbReference type="SAM" id="SignalP"/>
    </source>
</evidence>
<reference evidence="8 9" key="1">
    <citation type="submission" date="2019-02" db="EMBL/GenBank/DDBJ databases">
        <title>Deep-cultivation of Planctomycetes and their phenomic and genomic characterization uncovers novel biology.</title>
        <authorList>
            <person name="Wiegand S."/>
            <person name="Jogler M."/>
            <person name="Boedeker C."/>
            <person name="Pinto D."/>
            <person name="Vollmers J."/>
            <person name="Rivas-Marin E."/>
            <person name="Kohn T."/>
            <person name="Peeters S.H."/>
            <person name="Heuer A."/>
            <person name="Rast P."/>
            <person name="Oberbeckmann S."/>
            <person name="Bunk B."/>
            <person name="Jeske O."/>
            <person name="Meyerdierks A."/>
            <person name="Storesund J.E."/>
            <person name="Kallscheuer N."/>
            <person name="Luecker S."/>
            <person name="Lage O.M."/>
            <person name="Pohl T."/>
            <person name="Merkel B.J."/>
            <person name="Hornburger P."/>
            <person name="Mueller R.-W."/>
            <person name="Bruemmer F."/>
            <person name="Labrenz M."/>
            <person name="Spormann A.M."/>
            <person name="Op Den Camp H."/>
            <person name="Overmann J."/>
            <person name="Amann R."/>
            <person name="Jetten M.S.M."/>
            <person name="Mascher T."/>
            <person name="Medema M.H."/>
            <person name="Devos D.P."/>
            <person name="Kaster A.-K."/>
            <person name="Ovreas L."/>
            <person name="Rohde M."/>
            <person name="Galperin M.Y."/>
            <person name="Jogler C."/>
        </authorList>
    </citation>
    <scope>NUCLEOTIDE SEQUENCE [LARGE SCALE GENOMIC DNA]</scope>
    <source>
        <strain evidence="8 9">Pla100</strain>
    </source>
</reference>
<protein>
    <submittedName>
        <fullName evidence="8">Xanthan lyase</fullName>
        <ecNumber evidence="8">4.2.2.12</ecNumber>
    </submittedName>
</protein>
<keyword evidence="2" id="KW-0479">Metal-binding</keyword>
<dbReference type="InterPro" id="IPR036188">
    <property type="entry name" value="FAD/NAD-bd_sf"/>
</dbReference>
<dbReference type="Proteomes" id="UP000316213">
    <property type="component" value="Unassembled WGS sequence"/>
</dbReference>
<dbReference type="InterPro" id="IPR039650">
    <property type="entry name" value="HdrA-like"/>
</dbReference>
<dbReference type="GO" id="GO:0047492">
    <property type="term" value="F:xanthan lyase activity"/>
    <property type="evidence" value="ECO:0007669"/>
    <property type="project" value="UniProtKB-EC"/>
</dbReference>
<organism evidence="8 9">
    <name type="scientific">Neorhodopirellula pilleata</name>
    <dbReference type="NCBI Taxonomy" id="2714738"/>
    <lineage>
        <taxon>Bacteria</taxon>
        <taxon>Pseudomonadati</taxon>
        <taxon>Planctomycetota</taxon>
        <taxon>Planctomycetia</taxon>
        <taxon>Pirellulales</taxon>
        <taxon>Pirellulaceae</taxon>
        <taxon>Neorhodopirellula</taxon>
    </lineage>
</organism>
<keyword evidence="4" id="KW-0408">Iron</keyword>
<evidence type="ECO:0000256" key="3">
    <source>
        <dbReference type="ARBA" id="ARBA00023002"/>
    </source>
</evidence>
<feature type="domain" description="Golvesin/Xly CBD-like" evidence="7">
    <location>
        <begin position="604"/>
        <end position="716"/>
    </location>
</feature>
<dbReference type="PANTHER" id="PTHR43498">
    <property type="entry name" value="FERREDOXIN:COB-COM HETERODISULFIDE REDUCTASE SUBUNIT A"/>
    <property type="match status" value="1"/>
</dbReference>
<evidence type="ECO:0000256" key="1">
    <source>
        <dbReference type="ARBA" id="ARBA00022485"/>
    </source>
</evidence>
<dbReference type="GO" id="GO:0016491">
    <property type="term" value="F:oxidoreductase activity"/>
    <property type="evidence" value="ECO:0007669"/>
    <property type="project" value="UniProtKB-KW"/>
</dbReference>
<keyword evidence="5" id="KW-0411">Iron-sulfur</keyword>
<dbReference type="GO" id="GO:0046872">
    <property type="term" value="F:metal ion binding"/>
    <property type="evidence" value="ECO:0007669"/>
    <property type="project" value="UniProtKB-KW"/>
</dbReference>
<feature type="chain" id="PRO_5023034657" evidence="6">
    <location>
        <begin position="38"/>
        <end position="724"/>
    </location>
</feature>
<keyword evidence="1" id="KW-0004">4Fe-4S</keyword>
<dbReference type="Pfam" id="PF25275">
    <property type="entry name" value="Golvesin_C"/>
    <property type="match status" value="1"/>
</dbReference>
<keyword evidence="6" id="KW-0732">Signal</keyword>
<dbReference type="Gene3D" id="3.50.50.60">
    <property type="entry name" value="FAD/NAD(P)-binding domain"/>
    <property type="match status" value="1"/>
</dbReference>
<dbReference type="InterPro" id="IPR033803">
    <property type="entry name" value="CBD-like_Golvesin-Xly"/>
</dbReference>
<dbReference type="EC" id="4.2.2.12" evidence="8"/>
<name>A0A5C5ZXH3_9BACT</name>
<evidence type="ECO:0000256" key="2">
    <source>
        <dbReference type="ARBA" id="ARBA00022723"/>
    </source>
</evidence>
<accession>A0A5C5ZXH3</accession>
<keyword evidence="3" id="KW-0560">Oxidoreductase</keyword>
<feature type="signal peptide" evidence="6">
    <location>
        <begin position="1"/>
        <end position="37"/>
    </location>
</feature>
<dbReference type="AlphaFoldDB" id="A0A5C5ZXH3"/>
<dbReference type="GO" id="GO:0051539">
    <property type="term" value="F:4 iron, 4 sulfur cluster binding"/>
    <property type="evidence" value="ECO:0007669"/>
    <property type="project" value="UniProtKB-KW"/>
</dbReference>
<gene>
    <name evidence="8" type="primary">xly_4</name>
    <name evidence="8" type="ORF">Pla100_50800</name>
</gene>
<dbReference type="PANTHER" id="PTHR43498:SF1">
    <property type="entry name" value="COB--COM HETERODISULFIDE REDUCTASE IRON-SULFUR SUBUNIT A"/>
    <property type="match status" value="1"/>
</dbReference>